<gene>
    <name evidence="4" type="ORF">ACFSC3_10035</name>
</gene>
<dbReference type="NCBIfam" id="TIGR04362">
    <property type="entry name" value="choice_anch_C"/>
    <property type="match status" value="1"/>
</dbReference>
<evidence type="ECO:0000313" key="5">
    <source>
        <dbReference type="Proteomes" id="UP001597283"/>
    </source>
</evidence>
<reference evidence="5" key="1">
    <citation type="journal article" date="2019" name="Int. J. Syst. Evol. Microbiol.">
        <title>The Global Catalogue of Microorganisms (GCM) 10K type strain sequencing project: providing services to taxonomists for standard genome sequencing and annotation.</title>
        <authorList>
            <consortium name="The Broad Institute Genomics Platform"/>
            <consortium name="The Broad Institute Genome Sequencing Center for Infectious Disease"/>
            <person name="Wu L."/>
            <person name="Ma J."/>
        </authorList>
    </citation>
    <scope>NUCLEOTIDE SEQUENCE [LARGE SCALE GENOMIC DNA]</scope>
    <source>
        <strain evidence="5">Q85</strain>
    </source>
</reference>
<dbReference type="SUPFAM" id="SSF49785">
    <property type="entry name" value="Galactose-binding domain-like"/>
    <property type="match status" value="1"/>
</dbReference>
<organism evidence="4 5">
    <name type="scientific">Sphingomonas floccifaciens</name>
    <dbReference type="NCBI Taxonomy" id="1844115"/>
    <lineage>
        <taxon>Bacteria</taxon>
        <taxon>Pseudomonadati</taxon>
        <taxon>Pseudomonadota</taxon>
        <taxon>Alphaproteobacteria</taxon>
        <taxon>Sphingomonadales</taxon>
        <taxon>Sphingomonadaceae</taxon>
        <taxon>Sphingomonas</taxon>
    </lineage>
</organism>
<keyword evidence="1" id="KW-0732">Signal</keyword>
<dbReference type="NCBIfam" id="NF035944">
    <property type="entry name" value="PEPxxWA-CTERM"/>
    <property type="match status" value="1"/>
</dbReference>
<proteinExistence type="predicted"/>
<comment type="caution">
    <text evidence="4">The sequence shown here is derived from an EMBL/GenBank/DDBJ whole genome shotgun (WGS) entry which is preliminary data.</text>
</comment>
<dbReference type="RefSeq" id="WP_380940273.1">
    <property type="nucleotide sequence ID" value="NZ_JBHUFC010000003.1"/>
</dbReference>
<sequence>MRNAVLGALALIALPSTANAAAFMNGGFETGPAIGAQGFTTLANGSTAITGWTVTGDSIDYVGSYWQAGEGSRSIDLSGTGPGGIMQTFDTIAGVTYNVRFLLAGNPDGGPTTKVLSTVASGNLPQVNSFNINNTTRSNMGWTPFTYSFVAGASTTTLAFTSGTQTAFGPALDGVSVTAVPEPATWAMMLIGFGAVGASMRRKRVQGRAHA</sequence>
<dbReference type="EMBL" id="JBHUFC010000003">
    <property type="protein sequence ID" value="MFD1787914.1"/>
    <property type="molecule type" value="Genomic_DNA"/>
</dbReference>
<evidence type="ECO:0000259" key="2">
    <source>
        <dbReference type="Pfam" id="PF04862"/>
    </source>
</evidence>
<evidence type="ECO:0000256" key="1">
    <source>
        <dbReference type="SAM" id="SignalP"/>
    </source>
</evidence>
<dbReference type="InterPro" id="IPR027576">
    <property type="entry name" value="Choice_anch_C_dom"/>
</dbReference>
<dbReference type="InterPro" id="IPR008979">
    <property type="entry name" value="Galactose-bd-like_sf"/>
</dbReference>
<dbReference type="Pfam" id="PF07589">
    <property type="entry name" value="PEP-CTERM"/>
    <property type="match status" value="1"/>
</dbReference>
<accession>A0ABW4NEH6</accession>
<dbReference type="Pfam" id="PF04862">
    <property type="entry name" value="DUF642"/>
    <property type="match status" value="1"/>
</dbReference>
<dbReference type="NCBIfam" id="TIGR02595">
    <property type="entry name" value="PEP_CTERM"/>
    <property type="match status" value="1"/>
</dbReference>
<feature type="chain" id="PRO_5047108912" evidence="1">
    <location>
        <begin position="21"/>
        <end position="211"/>
    </location>
</feature>
<name>A0ABW4NEH6_9SPHN</name>
<protein>
    <submittedName>
        <fullName evidence="4">Choice-of-anchor C family protein</fullName>
    </submittedName>
</protein>
<keyword evidence="5" id="KW-1185">Reference proteome</keyword>
<dbReference type="InterPro" id="IPR006946">
    <property type="entry name" value="DGR2-like_dom"/>
</dbReference>
<evidence type="ECO:0000259" key="3">
    <source>
        <dbReference type="Pfam" id="PF07589"/>
    </source>
</evidence>
<feature type="signal peptide" evidence="1">
    <location>
        <begin position="1"/>
        <end position="20"/>
    </location>
</feature>
<feature type="domain" description="DUF642" evidence="2">
    <location>
        <begin position="23"/>
        <end position="177"/>
    </location>
</feature>
<dbReference type="Gene3D" id="2.60.120.260">
    <property type="entry name" value="Galactose-binding domain-like"/>
    <property type="match status" value="1"/>
</dbReference>
<feature type="domain" description="Ice-binding protein C-terminal" evidence="3">
    <location>
        <begin position="179"/>
        <end position="203"/>
    </location>
</feature>
<dbReference type="Proteomes" id="UP001597283">
    <property type="component" value="Unassembled WGS sequence"/>
</dbReference>
<dbReference type="InterPro" id="IPR013424">
    <property type="entry name" value="Ice-binding_C"/>
</dbReference>
<evidence type="ECO:0000313" key="4">
    <source>
        <dbReference type="EMBL" id="MFD1787914.1"/>
    </source>
</evidence>